<reference evidence="7 8" key="1">
    <citation type="journal article" date="2015" name="Genome Announc.">
        <title>Complete Genome Sequencing of Stenotrophomonas acidaminiphila ZAC14D2_NAIMI4_2, a Multidrug-Resistant Strain Isolated from Sediments of a Polluted River in Mexico, Uncovers New Antibiotic Resistance Genes and a Novel Class-II Lasso Peptide Biosynthesis Gene Cluster.</title>
        <authorList>
            <person name="Vinuesa P."/>
            <person name="Ochoa-Sanchez L.E."/>
        </authorList>
    </citation>
    <scope>NUCLEOTIDE SEQUENCE [LARGE SCALE GENOMIC DNA]</scope>
    <source>
        <strain evidence="7 8">ZAC14D2_NAIMI4_2</strain>
    </source>
</reference>
<dbReference type="GO" id="GO:0001217">
    <property type="term" value="F:DNA-binding transcription repressor activity"/>
    <property type="evidence" value="ECO:0007669"/>
    <property type="project" value="TreeGrafter"/>
</dbReference>
<evidence type="ECO:0000256" key="5">
    <source>
        <dbReference type="SAM" id="MobiDB-lite"/>
    </source>
</evidence>
<accession>A0A0S1AVT9</accession>
<feature type="domain" description="DNA-binding protein H-NS-like C-terminal" evidence="6">
    <location>
        <begin position="71"/>
        <end position="116"/>
    </location>
</feature>
<keyword evidence="3" id="KW-0963">Cytoplasm</keyword>
<sequence length="139" mass="15631">MPIDLTPLSVRELDALIRDARARHTTLTERPPAARVRRLLAAQARTAGYTIEEIFGIDAATAPPEPKARARRKRGKVEPKYRDPDNRRNTWTGRGRMPRWLAAKTKHGRSVADFLIPGVARLTPKAQAATGRRRLVKHS</sequence>
<keyword evidence="8" id="KW-1185">Reference proteome</keyword>
<dbReference type="GO" id="GO:0003681">
    <property type="term" value="F:bent DNA binding"/>
    <property type="evidence" value="ECO:0007669"/>
    <property type="project" value="TreeGrafter"/>
</dbReference>
<protein>
    <submittedName>
        <fullName evidence="7">DNA-binding protein HNS</fullName>
    </submittedName>
</protein>
<dbReference type="InterPro" id="IPR037150">
    <property type="entry name" value="H-NS_C_dom_sf"/>
</dbReference>
<dbReference type="SMART" id="SM00528">
    <property type="entry name" value="HNS"/>
    <property type="match status" value="1"/>
</dbReference>
<dbReference type="OrthoDB" id="5297879at2"/>
<evidence type="ECO:0000256" key="3">
    <source>
        <dbReference type="ARBA" id="ARBA00022490"/>
    </source>
</evidence>
<evidence type="ECO:0000313" key="8">
    <source>
        <dbReference type="Proteomes" id="UP000061010"/>
    </source>
</evidence>
<dbReference type="Pfam" id="PF00816">
    <property type="entry name" value="Histone_HNS"/>
    <property type="match status" value="1"/>
</dbReference>
<feature type="compositionally biased region" description="Basic and acidic residues" evidence="5">
    <location>
        <begin position="76"/>
        <end position="88"/>
    </location>
</feature>
<comment type="similarity">
    <text evidence="2">Belongs to the histone-like protein H-NS family.</text>
</comment>
<dbReference type="GO" id="GO:0009295">
    <property type="term" value="C:nucleoid"/>
    <property type="evidence" value="ECO:0007669"/>
    <property type="project" value="UniProtKB-SubCell"/>
</dbReference>
<evidence type="ECO:0000256" key="1">
    <source>
        <dbReference type="ARBA" id="ARBA00004453"/>
    </source>
</evidence>
<evidence type="ECO:0000313" key="7">
    <source>
        <dbReference type="EMBL" id="ALJ26877.1"/>
    </source>
</evidence>
<dbReference type="SUPFAM" id="SSF81273">
    <property type="entry name" value="H-NS histone-like proteins"/>
    <property type="match status" value="1"/>
</dbReference>
<dbReference type="PATRIC" id="fig|128780.6.peg.433"/>
<dbReference type="GO" id="GO:0005829">
    <property type="term" value="C:cytosol"/>
    <property type="evidence" value="ECO:0007669"/>
    <property type="project" value="TreeGrafter"/>
</dbReference>
<dbReference type="EMBL" id="CP012900">
    <property type="protein sequence ID" value="ALJ26877.1"/>
    <property type="molecule type" value="Genomic_DNA"/>
</dbReference>
<evidence type="ECO:0000256" key="2">
    <source>
        <dbReference type="ARBA" id="ARBA00010610"/>
    </source>
</evidence>
<dbReference type="KEGG" id="sacz:AOT14_04250"/>
<evidence type="ECO:0000256" key="4">
    <source>
        <dbReference type="ARBA" id="ARBA00023125"/>
    </source>
</evidence>
<organism evidence="7 8">
    <name type="scientific">Stenotrophomonas acidaminiphila</name>
    <dbReference type="NCBI Taxonomy" id="128780"/>
    <lineage>
        <taxon>Bacteria</taxon>
        <taxon>Pseudomonadati</taxon>
        <taxon>Pseudomonadota</taxon>
        <taxon>Gammaproteobacteria</taxon>
        <taxon>Lysobacterales</taxon>
        <taxon>Lysobacteraceae</taxon>
        <taxon>Stenotrophomonas</taxon>
    </lineage>
</organism>
<dbReference type="PANTHER" id="PTHR38097">
    <property type="match status" value="1"/>
</dbReference>
<evidence type="ECO:0000259" key="6">
    <source>
        <dbReference type="SMART" id="SM00528"/>
    </source>
</evidence>
<dbReference type="Gene3D" id="4.10.430.10">
    <property type="entry name" value="Histone-like protein H-NS, C-terminal domain"/>
    <property type="match status" value="1"/>
</dbReference>
<dbReference type="InterPro" id="IPR027444">
    <property type="entry name" value="H-NS_C_dom"/>
</dbReference>
<dbReference type="AlphaFoldDB" id="A0A0S1AVT9"/>
<keyword evidence="4 7" id="KW-0238">DNA-binding</keyword>
<feature type="region of interest" description="Disordered" evidence="5">
    <location>
        <begin position="61"/>
        <end position="98"/>
    </location>
</feature>
<dbReference type="PANTHER" id="PTHR38097:SF2">
    <property type="entry name" value="DNA-BINDING PROTEIN STPA"/>
    <property type="match status" value="1"/>
</dbReference>
<gene>
    <name evidence="7" type="primary">hns1_1</name>
    <name evidence="7" type="ORF">AOT14_04250</name>
</gene>
<dbReference type="Proteomes" id="UP000061010">
    <property type="component" value="Chromosome"/>
</dbReference>
<comment type="subcellular location">
    <subcellularLocation>
        <location evidence="1">Cytoplasm</location>
        <location evidence="1">Nucleoid</location>
    </subcellularLocation>
</comment>
<proteinExistence type="inferred from homology"/>
<dbReference type="GO" id="GO:0000976">
    <property type="term" value="F:transcription cis-regulatory region binding"/>
    <property type="evidence" value="ECO:0007669"/>
    <property type="project" value="TreeGrafter"/>
</dbReference>
<dbReference type="GO" id="GO:0032993">
    <property type="term" value="C:protein-DNA complex"/>
    <property type="evidence" value="ECO:0007669"/>
    <property type="project" value="TreeGrafter"/>
</dbReference>
<dbReference type="GO" id="GO:0003680">
    <property type="term" value="F:minor groove of adenine-thymine-rich DNA binding"/>
    <property type="evidence" value="ECO:0007669"/>
    <property type="project" value="TreeGrafter"/>
</dbReference>
<name>A0A0S1AVT9_9GAMM</name>